<comment type="caution">
    <text evidence="3">The sequence shown here is derived from an EMBL/GenBank/DDBJ whole genome shotgun (WGS) entry which is preliminary data.</text>
</comment>
<proteinExistence type="predicted"/>
<organism evidence="3 4">
    <name type="scientific">Runella salmonicolor</name>
    <dbReference type="NCBI Taxonomy" id="2950278"/>
    <lineage>
        <taxon>Bacteria</taxon>
        <taxon>Pseudomonadati</taxon>
        <taxon>Bacteroidota</taxon>
        <taxon>Cytophagia</taxon>
        <taxon>Cytophagales</taxon>
        <taxon>Spirosomataceae</taxon>
        <taxon>Runella</taxon>
    </lineage>
</organism>
<name>A0ABT1FRT9_9BACT</name>
<feature type="transmembrane region" description="Helical" evidence="2">
    <location>
        <begin position="104"/>
        <end position="122"/>
    </location>
</feature>
<keyword evidence="4" id="KW-1185">Reference proteome</keyword>
<evidence type="ECO:0000256" key="1">
    <source>
        <dbReference type="SAM" id="MobiDB-lite"/>
    </source>
</evidence>
<dbReference type="EMBL" id="JAMZEL010000008">
    <property type="protein sequence ID" value="MCP1384431.1"/>
    <property type="molecule type" value="Genomic_DNA"/>
</dbReference>
<accession>A0ABT1FRT9</accession>
<keyword evidence="2" id="KW-1133">Transmembrane helix</keyword>
<feature type="transmembrane region" description="Helical" evidence="2">
    <location>
        <begin position="18"/>
        <end position="39"/>
    </location>
</feature>
<dbReference type="RefSeq" id="WP_253529964.1">
    <property type="nucleotide sequence ID" value="NZ_JAMZEL010000008.1"/>
</dbReference>
<evidence type="ECO:0000313" key="4">
    <source>
        <dbReference type="Proteomes" id="UP001204772"/>
    </source>
</evidence>
<sequence>MATEPTNPLREIFGYSKGIFWVLLFLFVIFEGVGVFFKLNAQSEYSTIFNTLSEDIKSLSIEVFIFLRPFLQLIIILLILEWILRKLGISFTSPNFKLEWNVQSLIAILIISAFTIGALAGVSNAGSLKDLALVVVGFYFGTQKKVTSTTKDGESNIVMTEHTNPPKPDNK</sequence>
<feature type="transmembrane region" description="Helical" evidence="2">
    <location>
        <begin position="59"/>
        <end position="84"/>
    </location>
</feature>
<dbReference type="Proteomes" id="UP001204772">
    <property type="component" value="Unassembled WGS sequence"/>
</dbReference>
<evidence type="ECO:0000256" key="2">
    <source>
        <dbReference type="SAM" id="Phobius"/>
    </source>
</evidence>
<gene>
    <name evidence="3" type="ORF">NCI00_18480</name>
</gene>
<evidence type="ECO:0000313" key="3">
    <source>
        <dbReference type="EMBL" id="MCP1384431.1"/>
    </source>
</evidence>
<reference evidence="3 4" key="1">
    <citation type="submission" date="2022-06" db="EMBL/GenBank/DDBJ databases">
        <title>Runella sp. S5 genome sequencing.</title>
        <authorList>
            <person name="Park S."/>
        </authorList>
    </citation>
    <scope>NUCLEOTIDE SEQUENCE [LARGE SCALE GENOMIC DNA]</scope>
    <source>
        <strain evidence="3 4">S5</strain>
    </source>
</reference>
<keyword evidence="2" id="KW-0812">Transmembrane</keyword>
<feature type="region of interest" description="Disordered" evidence="1">
    <location>
        <begin position="151"/>
        <end position="171"/>
    </location>
</feature>
<keyword evidence="2" id="KW-0472">Membrane</keyword>
<protein>
    <submittedName>
        <fullName evidence="3">Uncharacterized protein</fullName>
    </submittedName>
</protein>